<dbReference type="Proteomes" id="UP000332933">
    <property type="component" value="Unassembled WGS sequence"/>
</dbReference>
<dbReference type="InterPro" id="IPR047794">
    <property type="entry name" value="C45_proenzyme-like"/>
</dbReference>
<dbReference type="EMBL" id="CAADRA010005293">
    <property type="protein sequence ID" value="VFT88208.1"/>
    <property type="molecule type" value="Genomic_DNA"/>
</dbReference>
<dbReference type="PANTHER" id="PTHR34180:SF1">
    <property type="entry name" value="BETA-ALANYL-DOPAMINE_CARCININE HYDROLASE"/>
    <property type="match status" value="1"/>
</dbReference>
<keyword evidence="4" id="KW-1185">Reference proteome</keyword>
<protein>
    <submittedName>
        <fullName evidence="3">Aste57867_11346 protein</fullName>
    </submittedName>
</protein>
<dbReference type="Pfam" id="PF03417">
    <property type="entry name" value="AAT"/>
    <property type="match status" value="1"/>
</dbReference>
<organism evidence="3 4">
    <name type="scientific">Aphanomyces stellatus</name>
    <dbReference type="NCBI Taxonomy" id="120398"/>
    <lineage>
        <taxon>Eukaryota</taxon>
        <taxon>Sar</taxon>
        <taxon>Stramenopiles</taxon>
        <taxon>Oomycota</taxon>
        <taxon>Saprolegniomycetes</taxon>
        <taxon>Saprolegniales</taxon>
        <taxon>Verrucalvaceae</taxon>
        <taxon>Aphanomyces</taxon>
    </lineage>
</organism>
<dbReference type="OrthoDB" id="189997at2759"/>
<dbReference type="PANTHER" id="PTHR34180">
    <property type="entry name" value="PEPTIDASE C45"/>
    <property type="match status" value="1"/>
</dbReference>
<dbReference type="InterPro" id="IPR047801">
    <property type="entry name" value="Peptidase_C45"/>
</dbReference>
<accession>A0A485KT93</accession>
<reference evidence="3 4" key="1">
    <citation type="submission" date="2019-03" db="EMBL/GenBank/DDBJ databases">
        <authorList>
            <person name="Gaulin E."/>
            <person name="Dumas B."/>
        </authorList>
    </citation>
    <scope>NUCLEOTIDE SEQUENCE [LARGE SCALE GENOMIC DNA]</scope>
    <source>
        <strain evidence="3">CBS 568.67</strain>
    </source>
</reference>
<reference evidence="2" key="2">
    <citation type="submission" date="2019-06" db="EMBL/GenBank/DDBJ databases">
        <title>Genomics analysis of Aphanomyces spp. identifies a new class of oomycete effector associated with host adaptation.</title>
        <authorList>
            <person name="Gaulin E."/>
        </authorList>
    </citation>
    <scope>NUCLEOTIDE SEQUENCE</scope>
    <source>
        <strain evidence="2">CBS 578.67</strain>
    </source>
</reference>
<evidence type="ECO:0000313" key="3">
    <source>
        <dbReference type="EMBL" id="VFT88208.1"/>
    </source>
</evidence>
<feature type="domain" description="Peptidase C45 hydrolase" evidence="1">
    <location>
        <begin position="188"/>
        <end position="403"/>
    </location>
</feature>
<dbReference type="EMBL" id="VJMH01005272">
    <property type="protein sequence ID" value="KAF0698015.1"/>
    <property type="molecule type" value="Genomic_DNA"/>
</dbReference>
<dbReference type="AlphaFoldDB" id="A0A485KT93"/>
<sequence length="451" mass="49148">MPLDEMIEDRSDLELQLLAAAITGRQPPESELNMMFFATPFVVALGLILGATTAAPARVTVDSTLPLPWFQYEGDSHYEFGQALGAQFKDKIAARILQSTQLQTTLLPFFATALGKATYDKYLATHNTTFPEFIEEIQGMSNGSGIPFSTLFLMNIVEEYGQSIPRPNTFVSQMHCSDLVLHTTEFCIVGHNEDSGAGDVNKTALVTAKIHGDPAFTAFTYLGDLPTGAFGANEHAIAFSMNYVEPLDIDVGGLGRGFVSRDLLRATDYADAIARMTRVGQAAGHNFQLMDVGAGHVVNVEVASFNRTNIRAIKADAPPFFHTNQYQSLLIRQPVGSSSYHRLRRYSHMAPPTSVAAILALLGDQADSEFPVFHDATSHAKGELSNWTLITVVFDVKNAVAYLLYPGVNPTMARVMMVLDLRNIQNVKLVHDDDGPDALTAQATMLQPSTA</sequence>
<dbReference type="InterPro" id="IPR005079">
    <property type="entry name" value="Peptidase_C45_hydrolase"/>
</dbReference>
<proteinExistence type="predicted"/>
<gene>
    <name evidence="3" type="primary">Aste57867_11346</name>
    <name evidence="2" type="ORF">As57867_011304</name>
    <name evidence="3" type="ORF">ASTE57867_11346</name>
</gene>
<dbReference type="NCBIfam" id="NF040521">
    <property type="entry name" value="C45_proenzyme"/>
    <property type="match status" value="1"/>
</dbReference>
<evidence type="ECO:0000259" key="1">
    <source>
        <dbReference type="Pfam" id="PF03417"/>
    </source>
</evidence>
<name>A0A485KT93_9STRA</name>
<evidence type="ECO:0000313" key="4">
    <source>
        <dbReference type="Proteomes" id="UP000332933"/>
    </source>
</evidence>
<dbReference type="Gene3D" id="3.60.60.10">
    <property type="entry name" value="Penicillin V Acylase, Chain A"/>
    <property type="match status" value="1"/>
</dbReference>
<evidence type="ECO:0000313" key="2">
    <source>
        <dbReference type="EMBL" id="KAF0698015.1"/>
    </source>
</evidence>